<dbReference type="Proteomes" id="UP000821866">
    <property type="component" value="Chromosome 9"/>
</dbReference>
<comment type="subcellular location">
    <subcellularLocation>
        <location evidence="1">Nucleus</location>
    </subcellularLocation>
</comment>
<dbReference type="Pfam" id="PF03221">
    <property type="entry name" value="HTH_Tnp_Tc5"/>
    <property type="match status" value="1"/>
</dbReference>
<protein>
    <recommendedName>
        <fullName evidence="4">HTH CENPB-type domain-containing protein</fullName>
    </recommendedName>
</protein>
<dbReference type="Pfam" id="PF04218">
    <property type="entry name" value="CENP-B_N"/>
    <property type="match status" value="1"/>
</dbReference>
<proteinExistence type="predicted"/>
<dbReference type="InterPro" id="IPR050863">
    <property type="entry name" value="CenT-Element_Derived"/>
</dbReference>
<evidence type="ECO:0000256" key="1">
    <source>
        <dbReference type="ARBA" id="ARBA00004123"/>
    </source>
</evidence>
<reference evidence="5" key="1">
    <citation type="journal article" date="2020" name="Cell">
        <title>Large-Scale Comparative Analyses of Tick Genomes Elucidate Their Genetic Diversity and Vector Capacities.</title>
        <authorList>
            <consortium name="Tick Genome and Microbiome Consortium (TIGMIC)"/>
            <person name="Jia N."/>
            <person name="Wang J."/>
            <person name="Shi W."/>
            <person name="Du L."/>
            <person name="Sun Y."/>
            <person name="Zhan W."/>
            <person name="Jiang J.F."/>
            <person name="Wang Q."/>
            <person name="Zhang B."/>
            <person name="Ji P."/>
            <person name="Bell-Sakyi L."/>
            <person name="Cui X.M."/>
            <person name="Yuan T.T."/>
            <person name="Jiang B.G."/>
            <person name="Yang W.F."/>
            <person name="Lam T.T."/>
            <person name="Chang Q.C."/>
            <person name="Ding S.J."/>
            <person name="Wang X.J."/>
            <person name="Zhu J.G."/>
            <person name="Ruan X.D."/>
            <person name="Zhao L."/>
            <person name="Wei J.T."/>
            <person name="Ye R.Z."/>
            <person name="Que T.C."/>
            <person name="Du C.H."/>
            <person name="Zhou Y.H."/>
            <person name="Cheng J.X."/>
            <person name="Dai P.F."/>
            <person name="Guo W.B."/>
            <person name="Han X.H."/>
            <person name="Huang E.J."/>
            <person name="Li L.F."/>
            <person name="Wei W."/>
            <person name="Gao Y.C."/>
            <person name="Liu J.Z."/>
            <person name="Shao H.Z."/>
            <person name="Wang X."/>
            <person name="Wang C.C."/>
            <person name="Yang T.C."/>
            <person name="Huo Q.B."/>
            <person name="Li W."/>
            <person name="Chen H.Y."/>
            <person name="Chen S.E."/>
            <person name="Zhou L.G."/>
            <person name="Ni X.B."/>
            <person name="Tian J.H."/>
            <person name="Sheng Y."/>
            <person name="Liu T."/>
            <person name="Pan Y.S."/>
            <person name="Xia L.Y."/>
            <person name="Li J."/>
            <person name="Zhao F."/>
            <person name="Cao W.C."/>
        </authorList>
    </citation>
    <scope>NUCLEOTIDE SEQUENCE</scope>
    <source>
        <strain evidence="5">Rmic-2018</strain>
    </source>
</reference>
<dbReference type="GO" id="GO:0005634">
    <property type="term" value="C:nucleus"/>
    <property type="evidence" value="ECO:0007669"/>
    <property type="project" value="UniProtKB-SubCell"/>
</dbReference>
<dbReference type="InterPro" id="IPR009057">
    <property type="entry name" value="Homeodomain-like_sf"/>
</dbReference>
<dbReference type="VEuPathDB" id="VectorBase:LOC119179047"/>
<evidence type="ECO:0000256" key="2">
    <source>
        <dbReference type="ARBA" id="ARBA00023125"/>
    </source>
</evidence>
<dbReference type="AlphaFoldDB" id="A0A9J6D678"/>
<dbReference type="PROSITE" id="PS51253">
    <property type="entry name" value="HTH_CENPB"/>
    <property type="match status" value="1"/>
</dbReference>
<dbReference type="PANTHER" id="PTHR19303">
    <property type="entry name" value="TRANSPOSON"/>
    <property type="match status" value="1"/>
</dbReference>
<reference evidence="5" key="2">
    <citation type="submission" date="2021-09" db="EMBL/GenBank/DDBJ databases">
        <authorList>
            <person name="Jia N."/>
            <person name="Wang J."/>
            <person name="Shi W."/>
            <person name="Du L."/>
            <person name="Sun Y."/>
            <person name="Zhan W."/>
            <person name="Jiang J."/>
            <person name="Wang Q."/>
            <person name="Zhang B."/>
            <person name="Ji P."/>
            <person name="Sakyi L.B."/>
            <person name="Cui X."/>
            <person name="Yuan T."/>
            <person name="Jiang B."/>
            <person name="Yang W."/>
            <person name="Lam T.T.-Y."/>
            <person name="Chang Q."/>
            <person name="Ding S."/>
            <person name="Wang X."/>
            <person name="Zhu J."/>
            <person name="Ruan X."/>
            <person name="Zhao L."/>
            <person name="Wei J."/>
            <person name="Que T."/>
            <person name="Du C."/>
            <person name="Cheng J."/>
            <person name="Dai P."/>
            <person name="Han X."/>
            <person name="Huang E."/>
            <person name="Gao Y."/>
            <person name="Liu J."/>
            <person name="Shao H."/>
            <person name="Ye R."/>
            <person name="Li L."/>
            <person name="Wei W."/>
            <person name="Wang X."/>
            <person name="Wang C."/>
            <person name="Huo Q."/>
            <person name="Li W."/>
            <person name="Guo W."/>
            <person name="Chen H."/>
            <person name="Chen S."/>
            <person name="Zhou L."/>
            <person name="Zhou L."/>
            <person name="Ni X."/>
            <person name="Tian J."/>
            <person name="Zhou Y."/>
            <person name="Sheng Y."/>
            <person name="Liu T."/>
            <person name="Pan Y."/>
            <person name="Xia L."/>
            <person name="Li J."/>
            <person name="Zhao F."/>
            <person name="Cao W."/>
        </authorList>
    </citation>
    <scope>NUCLEOTIDE SEQUENCE</scope>
    <source>
        <strain evidence="5">Rmic-2018</strain>
        <tissue evidence="5">Larvae</tissue>
    </source>
</reference>
<dbReference type="SUPFAM" id="SSF46689">
    <property type="entry name" value="Homeodomain-like"/>
    <property type="match status" value="2"/>
</dbReference>
<dbReference type="SMART" id="SM00674">
    <property type="entry name" value="CENPB"/>
    <property type="match status" value="1"/>
</dbReference>
<keyword evidence="3" id="KW-0539">Nucleus</keyword>
<feature type="domain" description="HTH CENPB-type" evidence="4">
    <location>
        <begin position="175"/>
        <end position="246"/>
    </location>
</feature>
<accession>A0A9J6D678</accession>
<keyword evidence="6" id="KW-1185">Reference proteome</keyword>
<dbReference type="InterPro" id="IPR006600">
    <property type="entry name" value="HTH_CenpB_DNA-bd_dom"/>
</dbReference>
<evidence type="ECO:0000259" key="4">
    <source>
        <dbReference type="PROSITE" id="PS51253"/>
    </source>
</evidence>
<comment type="caution">
    <text evidence="5">The sequence shown here is derived from an EMBL/GenBank/DDBJ whole genome shotgun (WGS) entry which is preliminary data.</text>
</comment>
<evidence type="ECO:0000256" key="3">
    <source>
        <dbReference type="ARBA" id="ARBA00023242"/>
    </source>
</evidence>
<name>A0A9J6D678_RHIMP</name>
<dbReference type="EMBL" id="JABSTU010000011">
    <property type="protein sequence ID" value="KAH8009546.1"/>
    <property type="molecule type" value="Genomic_DNA"/>
</dbReference>
<gene>
    <name evidence="5" type="ORF">HPB51_018239</name>
</gene>
<evidence type="ECO:0000313" key="5">
    <source>
        <dbReference type="EMBL" id="KAH8009546.1"/>
    </source>
</evidence>
<organism evidence="5 6">
    <name type="scientific">Rhipicephalus microplus</name>
    <name type="common">Cattle tick</name>
    <name type="synonym">Boophilus microplus</name>
    <dbReference type="NCBI Taxonomy" id="6941"/>
    <lineage>
        <taxon>Eukaryota</taxon>
        <taxon>Metazoa</taxon>
        <taxon>Ecdysozoa</taxon>
        <taxon>Arthropoda</taxon>
        <taxon>Chelicerata</taxon>
        <taxon>Arachnida</taxon>
        <taxon>Acari</taxon>
        <taxon>Parasitiformes</taxon>
        <taxon>Ixodida</taxon>
        <taxon>Ixodoidea</taxon>
        <taxon>Ixodidae</taxon>
        <taxon>Rhipicephalinae</taxon>
        <taxon>Rhipicephalus</taxon>
        <taxon>Boophilus</taxon>
    </lineage>
</organism>
<keyword evidence="2" id="KW-0238">DNA-binding</keyword>
<dbReference type="InterPro" id="IPR007889">
    <property type="entry name" value="HTH_Psq"/>
</dbReference>
<dbReference type="GO" id="GO:0003677">
    <property type="term" value="F:DNA binding"/>
    <property type="evidence" value="ECO:0007669"/>
    <property type="project" value="UniProtKB-KW"/>
</dbReference>
<dbReference type="PANTHER" id="PTHR19303:SF73">
    <property type="entry name" value="PROTEIN PDC2"/>
    <property type="match status" value="1"/>
</dbReference>
<sequence length="351" mass="39266">MATEASSVHTRAVMRAAPPVWHVVNAAFKWWVTDSKICAILDAGVRLWLSFEGFRWHWGWWRHKFNPIFVLLGGGCSLERTRGHCSAEAVDTVLPSRAHVFALLCLFAELQQAMSRKQKILSFKEKLDILRKVGEDPKRKRTELANELGLATSTLSTIVGQRDTIMKNVLSFIVNAKQAKTAQHVKLEESLLIWFKEVTAAGVNIDGKVLREKSNEIALALHINRFQASSEWLHRFKKRHGVVCKSICGEAKKTDEIVVESEEPIEGWECLDAGCSDDDFCTAEDIVSEATCEVADSSDDDEKIDECNGKGSAPAAETLHKLDALRRAMAAEEISDDTCTRFYGFQKKSAQ</sequence>
<dbReference type="Gene3D" id="1.10.10.60">
    <property type="entry name" value="Homeodomain-like"/>
    <property type="match status" value="2"/>
</dbReference>
<evidence type="ECO:0000313" key="6">
    <source>
        <dbReference type="Proteomes" id="UP000821866"/>
    </source>
</evidence>